<dbReference type="AlphaFoldDB" id="A0A7S7RM97"/>
<organism evidence="2 3">
    <name type="scientific">Candidatus Sulfurimonas baltica</name>
    <dbReference type="NCBI Taxonomy" id="2740404"/>
    <lineage>
        <taxon>Bacteria</taxon>
        <taxon>Pseudomonadati</taxon>
        <taxon>Campylobacterota</taxon>
        <taxon>Epsilonproteobacteria</taxon>
        <taxon>Campylobacterales</taxon>
        <taxon>Sulfurimonadaceae</taxon>
        <taxon>Sulfurimonas</taxon>
    </lineage>
</organism>
<evidence type="ECO:0000313" key="3">
    <source>
        <dbReference type="Proteomes" id="UP000593994"/>
    </source>
</evidence>
<name>A0A7S7RM97_9BACT</name>
<dbReference type="InterPro" id="IPR019291">
    <property type="entry name" value="Host_attachment_protein"/>
</dbReference>
<gene>
    <name evidence="2" type="ORF">HUE88_08695</name>
</gene>
<protein>
    <submittedName>
        <fullName evidence="2">Host attachment protein</fullName>
    </submittedName>
</protein>
<feature type="region of interest" description="Disordered" evidence="1">
    <location>
        <begin position="49"/>
        <end position="71"/>
    </location>
</feature>
<evidence type="ECO:0000313" key="2">
    <source>
        <dbReference type="EMBL" id="QOY51208.1"/>
    </source>
</evidence>
<dbReference type="Pfam" id="PF10116">
    <property type="entry name" value="Host_attach"/>
    <property type="match status" value="1"/>
</dbReference>
<reference evidence="2 3" key="1">
    <citation type="submission" date="2020-05" db="EMBL/GenBank/DDBJ databases">
        <title>Sulfurimonas marisnigri, sp. nov., and Sulfurimonas baltica, sp. nov., manganese oxide reducing chemolithoautotrophs of the class Epsilonproteobacteria isolated from the pelagic redoxclines of the Black and Baltic Seas and emended description of the genus Sulfurimonas.</title>
        <authorList>
            <person name="Henkel J.V."/>
            <person name="Laudan C."/>
            <person name="Werner J."/>
            <person name="Neu T."/>
            <person name="Plewe S."/>
            <person name="Sproer C."/>
            <person name="Bunk B."/>
            <person name="Schulz-Vogt H.N."/>
        </authorList>
    </citation>
    <scope>NUCLEOTIDE SEQUENCE [LARGE SCALE GENOMIC DNA]</scope>
    <source>
        <strain evidence="2 3">GD2</strain>
    </source>
</reference>
<proteinExistence type="predicted"/>
<accession>A0A7S7RM97</accession>
<dbReference type="KEGG" id="sbal:HUE88_08695"/>
<dbReference type="Proteomes" id="UP000593994">
    <property type="component" value="Chromosome"/>
</dbReference>
<keyword evidence="3" id="KW-1185">Reference proteome</keyword>
<sequence length="143" mass="16327">MSQKLIIVADLQRFKLFTSKKDPMGRESVELLESGDSFDAHQKLSEKVSDQHGNFKGVGASGAGEDHNLKTEWERRRVKEIGEQISNVLHKHNHDSWYFAAPKAINHQILDVLDANEKKNMKINLPSDLTKIPNSRLLEHFVK</sequence>
<evidence type="ECO:0000256" key="1">
    <source>
        <dbReference type="SAM" id="MobiDB-lite"/>
    </source>
</evidence>
<dbReference type="EMBL" id="CP054492">
    <property type="protein sequence ID" value="QOY51208.1"/>
    <property type="molecule type" value="Genomic_DNA"/>
</dbReference>
<dbReference type="RefSeq" id="WP_194368322.1">
    <property type="nucleotide sequence ID" value="NZ_CP054492.1"/>
</dbReference>